<dbReference type="GO" id="GO:0003917">
    <property type="term" value="F:DNA topoisomerase type I (single strand cut, ATP-independent) activity"/>
    <property type="evidence" value="ECO:0007669"/>
    <property type="project" value="UniProtKB-EC"/>
</dbReference>
<dbReference type="SMART" id="SM00437">
    <property type="entry name" value="TOP1Ac"/>
    <property type="match status" value="1"/>
</dbReference>
<evidence type="ECO:0000259" key="10">
    <source>
        <dbReference type="PROSITE" id="PS52039"/>
    </source>
</evidence>
<keyword evidence="6 8" id="KW-0413">Isomerase</keyword>
<evidence type="ECO:0000256" key="5">
    <source>
        <dbReference type="ARBA" id="ARBA00023125"/>
    </source>
</evidence>
<dbReference type="Gene3D" id="1.10.460.10">
    <property type="entry name" value="Topoisomerase I, domain 2"/>
    <property type="match status" value="1"/>
</dbReference>
<dbReference type="PROSITE" id="PS52039">
    <property type="entry name" value="TOPO_IA_2"/>
    <property type="match status" value="1"/>
</dbReference>
<evidence type="ECO:0000256" key="8">
    <source>
        <dbReference type="RuleBase" id="RU362092"/>
    </source>
</evidence>
<name>A0A7R9LJE9_9ACAR</name>
<comment type="catalytic activity">
    <reaction evidence="1 8">
        <text>ATP-independent breakage of single-stranded DNA, followed by passage and rejoining.</text>
        <dbReference type="EC" id="5.6.2.1"/>
    </reaction>
</comment>
<evidence type="ECO:0000256" key="3">
    <source>
        <dbReference type="ARBA" id="ARBA00012891"/>
    </source>
</evidence>
<dbReference type="InterPro" id="IPR003602">
    <property type="entry name" value="Topo_IA_DNA-bd_dom"/>
</dbReference>
<dbReference type="InterPro" id="IPR013826">
    <property type="entry name" value="Topo_IA_cen_sub3"/>
</dbReference>
<dbReference type="AlphaFoldDB" id="A0A7R9LJE9"/>
<dbReference type="GO" id="GO:0006310">
    <property type="term" value="P:DNA recombination"/>
    <property type="evidence" value="ECO:0007669"/>
    <property type="project" value="TreeGrafter"/>
</dbReference>
<feature type="region of interest" description="Disordered" evidence="9">
    <location>
        <begin position="792"/>
        <end position="868"/>
    </location>
</feature>
<proteinExistence type="inferred from homology"/>
<dbReference type="Pfam" id="PF01131">
    <property type="entry name" value="Topoisom_bac"/>
    <property type="match status" value="1"/>
</dbReference>
<dbReference type="GO" id="GO:0006281">
    <property type="term" value="P:DNA repair"/>
    <property type="evidence" value="ECO:0007669"/>
    <property type="project" value="TreeGrafter"/>
</dbReference>
<comment type="similarity">
    <text evidence="2 8">Belongs to the type IA topoisomerase family.</text>
</comment>
<dbReference type="InterPro" id="IPR056452">
    <property type="entry name" value="Zn_ribbon_TOP3B"/>
</dbReference>
<dbReference type="GO" id="GO:0005634">
    <property type="term" value="C:nucleus"/>
    <property type="evidence" value="ECO:0007669"/>
    <property type="project" value="TreeGrafter"/>
</dbReference>
<keyword evidence="12" id="KW-1185">Reference proteome</keyword>
<dbReference type="EMBL" id="CAJPVJ010000868">
    <property type="protein sequence ID" value="CAG2163578.1"/>
    <property type="molecule type" value="Genomic_DNA"/>
</dbReference>
<dbReference type="EMBL" id="OC915693">
    <property type="protein sequence ID" value="CAD7641543.1"/>
    <property type="molecule type" value="Genomic_DNA"/>
</dbReference>
<dbReference type="SUPFAM" id="SSF56712">
    <property type="entry name" value="Prokaryotic type I DNA topoisomerase"/>
    <property type="match status" value="1"/>
</dbReference>
<dbReference type="Gene3D" id="2.70.20.10">
    <property type="entry name" value="Topoisomerase I, domain 3"/>
    <property type="match status" value="1"/>
</dbReference>
<feature type="domain" description="Topo IA-type catalytic" evidence="10">
    <location>
        <begin position="131"/>
        <end position="559"/>
    </location>
</feature>
<comment type="function">
    <text evidence="8">Introduces a single-strand break via transesterification at a target site in duplex DNA. Releases the supercoiling and torsional tension of DNA introduced during the DNA replication and transcription by transiently cleaving and rejoining one strand of the DNA duplex. The scissile phosphodiester is attacked by the catalytic tyrosine of the enzyme, resulting in the formation of a DNA-(5'-phosphotyrosyl)-enzyme intermediate and the expulsion of a 3'-OH DNA strand.</text>
</comment>
<dbReference type="InterPro" id="IPR003601">
    <property type="entry name" value="Topo_IA_2"/>
</dbReference>
<feature type="compositionally biased region" description="Basic residues" evidence="9">
    <location>
        <begin position="823"/>
        <end position="840"/>
    </location>
</feature>
<evidence type="ECO:0000256" key="7">
    <source>
        <dbReference type="ARBA" id="ARBA00056363"/>
    </source>
</evidence>
<dbReference type="Pfam" id="PF23546">
    <property type="entry name" value="Zn_ribbon_TOP3B"/>
    <property type="match status" value="1"/>
</dbReference>
<dbReference type="CDD" id="cd00186">
    <property type="entry name" value="TOP1Ac"/>
    <property type="match status" value="1"/>
</dbReference>
<evidence type="ECO:0000256" key="4">
    <source>
        <dbReference type="ARBA" id="ARBA00023029"/>
    </source>
</evidence>
<evidence type="ECO:0000256" key="1">
    <source>
        <dbReference type="ARBA" id="ARBA00000213"/>
    </source>
</evidence>
<keyword evidence="5 8" id="KW-0238">DNA-binding</keyword>
<evidence type="ECO:0000313" key="12">
    <source>
        <dbReference type="Proteomes" id="UP000728032"/>
    </source>
</evidence>
<protein>
    <recommendedName>
        <fullName evidence="3 8">DNA topoisomerase</fullName>
        <ecNumber evidence="3 8">5.6.2.1</ecNumber>
    </recommendedName>
</protein>
<reference evidence="11" key="1">
    <citation type="submission" date="2020-11" db="EMBL/GenBank/DDBJ databases">
        <authorList>
            <person name="Tran Van P."/>
        </authorList>
    </citation>
    <scope>NUCLEOTIDE SEQUENCE</scope>
</reference>
<evidence type="ECO:0000256" key="9">
    <source>
        <dbReference type="SAM" id="MobiDB-lite"/>
    </source>
</evidence>
<comment type="function">
    <text evidence="7">Releases the supercoiling and torsional tension of DNA introduced during the DNA replication and transcription by transiently cleaving and rejoining one strand of the DNA duplex. Introduces a single-strand break via transesterification at a target site in duplex DNA. The scissile phosphodiester is attacked by the catalytic tyrosine of the enzyme, resulting in the formation of a DNA-(5'-phosphotyrosyl)-enzyme intermediate and the expulsion of a 3'-OH DNA strand. The free DNA strand than undergoes passage around the unbroken strand thus removing DNA supercoils. Finally, in the religation step, the DNA 3'-OH attacks the covalent intermediate to expel the active-site tyrosine and restore the DNA phosphodiester backbone. Weakly relaxes negative supercoils and displays a distinct preference for binding single-stranded DNA.</text>
</comment>
<evidence type="ECO:0000256" key="2">
    <source>
        <dbReference type="ARBA" id="ARBA00009446"/>
    </source>
</evidence>
<evidence type="ECO:0000256" key="6">
    <source>
        <dbReference type="ARBA" id="ARBA00023235"/>
    </source>
</evidence>
<dbReference type="InterPro" id="IPR013497">
    <property type="entry name" value="Topo_IA_cen"/>
</dbReference>
<dbReference type="GO" id="GO:0003677">
    <property type="term" value="F:DNA binding"/>
    <property type="evidence" value="ECO:0007669"/>
    <property type="project" value="UniProtKB-KW"/>
</dbReference>
<dbReference type="OrthoDB" id="430051at2759"/>
<dbReference type="SMART" id="SM00436">
    <property type="entry name" value="TOP1Bc"/>
    <property type="match status" value="1"/>
</dbReference>
<feature type="compositionally biased region" description="Basic and acidic residues" evidence="9">
    <location>
        <begin position="841"/>
        <end position="854"/>
    </location>
</feature>
<keyword evidence="4 8" id="KW-0799">Topoisomerase</keyword>
<dbReference type="Gene3D" id="3.40.50.140">
    <property type="match status" value="1"/>
</dbReference>
<evidence type="ECO:0000313" key="11">
    <source>
        <dbReference type="EMBL" id="CAD7641543.1"/>
    </source>
</evidence>
<dbReference type="InterPro" id="IPR013824">
    <property type="entry name" value="Topo_IA_cen_sub1"/>
</dbReference>
<sequence>MTVVLMIAEKPSLAQSLATILSNGRQKSRKAVNNACSVHEYRSSFRGHKEVLFKFTSVCGHVFSTNFVSKYNNWDTTDPQDLFDCATIKEEANPKLNLIKFLQKETVFRAKFSAITDKDIKSAMNSLILPNELESLSVDARQELDLRIGCAFTRFQTRFFHGKYGDLDSSLISFGPCQTPTLGFCVDRHDKIQTFKPEPYWVLSVSVRSATNECSPTMTLEWDRGREFNQNTAKSYLNSVKSQKRAKIVSISTKEKTKPRPNALNTVELLKICSSGLGIGPHTTMQIAERLYTQGYISYPRTETNQYPNNFDLVSTLRTMALSNDWGQEVKQLLEKGITKPKSGHDAGDHPPITPMKIAQQHELGDRDSYRIYEYICRHFIASISADMRYDQTTLSFVIGSENFSKQASIVTDPGFTRFMSWHAIPNEQKLSSNLKVGDEFLITDAKLLERMTTAPDYLTESELISLMEKHGIGTDASIPTHINNICLRNYVKIGTGRRLIPTQLGIVLVHGYQKIDSDLVLPTRRAALEIQLNEIAAGRVDFETVLNKTIKEFRNKFLYFMEHIPAMDELFEVCFSSLADSGKPISRCGKCRRYLKLIVAKPQRVYCATCNETYSIPQNGNIKTYRELRCPIDDFELLYFYRTGASDKSFVLCVHCFNNPPFESMPKSSGCNQCPNEECKHSMISNTLTECQNCKFGGQLVLDPGSGPPTWRVGCNKCTFSMSAFKDAQRVTVENQRCDQCSRRLCSIEYKSDKSRLKDGSLQFHGCVWCSDEYSSLVQAMSRLQTNFATSSRANGSDHRPSYQLDGGSNSSRGGRGGGRGGRGRGRGRGRGGGRGGRGRGRDRDRDMDDDYSHSAPKGAMTLSDFM</sequence>
<dbReference type="FunFam" id="1.10.290.10:FF:000001">
    <property type="entry name" value="DNA topoisomerase"/>
    <property type="match status" value="1"/>
</dbReference>
<dbReference type="PANTHER" id="PTHR11390">
    <property type="entry name" value="PROKARYOTIC DNA TOPOISOMERASE"/>
    <property type="match status" value="1"/>
</dbReference>
<dbReference type="InterPro" id="IPR023406">
    <property type="entry name" value="Topo_IA_AS"/>
</dbReference>
<dbReference type="InterPro" id="IPR013825">
    <property type="entry name" value="Topo_IA_cen_sub2"/>
</dbReference>
<dbReference type="Gene3D" id="1.10.290.10">
    <property type="entry name" value="Topoisomerase I, domain 4"/>
    <property type="match status" value="1"/>
</dbReference>
<dbReference type="EC" id="5.6.2.1" evidence="3 8"/>
<dbReference type="InterPro" id="IPR000380">
    <property type="entry name" value="Topo_IA"/>
</dbReference>
<accession>A0A7R9LJE9</accession>
<dbReference type="Proteomes" id="UP000728032">
    <property type="component" value="Unassembled WGS sequence"/>
</dbReference>
<organism evidence="11">
    <name type="scientific">Oppiella nova</name>
    <dbReference type="NCBI Taxonomy" id="334625"/>
    <lineage>
        <taxon>Eukaryota</taxon>
        <taxon>Metazoa</taxon>
        <taxon>Ecdysozoa</taxon>
        <taxon>Arthropoda</taxon>
        <taxon>Chelicerata</taxon>
        <taxon>Arachnida</taxon>
        <taxon>Acari</taxon>
        <taxon>Acariformes</taxon>
        <taxon>Sarcoptiformes</taxon>
        <taxon>Oribatida</taxon>
        <taxon>Brachypylina</taxon>
        <taxon>Oppioidea</taxon>
        <taxon>Oppiidae</taxon>
        <taxon>Oppiella</taxon>
    </lineage>
</organism>
<dbReference type="GO" id="GO:0006265">
    <property type="term" value="P:DNA topological change"/>
    <property type="evidence" value="ECO:0007669"/>
    <property type="project" value="InterPro"/>
</dbReference>
<gene>
    <name evidence="11" type="ORF">ONB1V03_LOCUS3152</name>
</gene>
<dbReference type="PANTHER" id="PTHR11390:SF20">
    <property type="entry name" value="DNA TOPOISOMERASE 3-BETA-1"/>
    <property type="match status" value="1"/>
</dbReference>
<dbReference type="PROSITE" id="PS00396">
    <property type="entry name" value="TOPO_IA_1"/>
    <property type="match status" value="1"/>
</dbReference>
<dbReference type="PRINTS" id="PR00417">
    <property type="entry name" value="PRTPISMRASEI"/>
</dbReference>
<dbReference type="InterPro" id="IPR023405">
    <property type="entry name" value="Topo_IA_core_domain"/>
</dbReference>